<dbReference type="EMBL" id="JH815713">
    <property type="protein sequence ID" value="EKC33838.1"/>
    <property type="molecule type" value="Genomic_DNA"/>
</dbReference>
<gene>
    <name evidence="1" type="ORF">CGI_10003337</name>
</gene>
<protein>
    <submittedName>
        <fullName evidence="1">Uncharacterized protein</fullName>
    </submittedName>
</protein>
<name>K1QJ79_MAGGI</name>
<dbReference type="AlphaFoldDB" id="K1QJ79"/>
<accession>K1QJ79</accession>
<dbReference type="HOGENOM" id="CLU_1788724_0_0_1"/>
<dbReference type="InParanoid" id="K1QJ79"/>
<organism evidence="1">
    <name type="scientific">Magallana gigas</name>
    <name type="common">Pacific oyster</name>
    <name type="synonym">Crassostrea gigas</name>
    <dbReference type="NCBI Taxonomy" id="29159"/>
    <lineage>
        <taxon>Eukaryota</taxon>
        <taxon>Metazoa</taxon>
        <taxon>Spiralia</taxon>
        <taxon>Lophotrochozoa</taxon>
        <taxon>Mollusca</taxon>
        <taxon>Bivalvia</taxon>
        <taxon>Autobranchia</taxon>
        <taxon>Pteriomorphia</taxon>
        <taxon>Ostreida</taxon>
        <taxon>Ostreoidea</taxon>
        <taxon>Ostreidae</taxon>
        <taxon>Magallana</taxon>
    </lineage>
</organism>
<dbReference type="Gene3D" id="1.25.40.610">
    <property type="match status" value="1"/>
</dbReference>
<sequence>MKRREENSNVMTFSRQFIMRMAKRFGEENGESELPYNISCTNEALVNASSLLDGIIENVTADKFSIPETVNNTLQLMKHLTSSTNKISACDLNSSLDVLDKIVTVINATGSAIQKEVFYAVIDNILSPNNSNAWTIVSEKNGNGD</sequence>
<reference evidence="1" key="1">
    <citation type="journal article" date="2012" name="Nature">
        <title>The oyster genome reveals stress adaptation and complexity of shell formation.</title>
        <authorList>
            <person name="Zhang G."/>
            <person name="Fang X."/>
            <person name="Guo X."/>
            <person name="Li L."/>
            <person name="Luo R."/>
            <person name="Xu F."/>
            <person name="Yang P."/>
            <person name="Zhang L."/>
            <person name="Wang X."/>
            <person name="Qi H."/>
            <person name="Xiong Z."/>
            <person name="Que H."/>
            <person name="Xie Y."/>
            <person name="Holland P.W."/>
            <person name="Paps J."/>
            <person name="Zhu Y."/>
            <person name="Wu F."/>
            <person name="Chen Y."/>
            <person name="Wang J."/>
            <person name="Peng C."/>
            <person name="Meng J."/>
            <person name="Yang L."/>
            <person name="Liu J."/>
            <person name="Wen B."/>
            <person name="Zhang N."/>
            <person name="Huang Z."/>
            <person name="Zhu Q."/>
            <person name="Feng Y."/>
            <person name="Mount A."/>
            <person name="Hedgecock D."/>
            <person name="Xu Z."/>
            <person name="Liu Y."/>
            <person name="Domazet-Loso T."/>
            <person name="Du Y."/>
            <person name="Sun X."/>
            <person name="Zhang S."/>
            <person name="Liu B."/>
            <person name="Cheng P."/>
            <person name="Jiang X."/>
            <person name="Li J."/>
            <person name="Fan D."/>
            <person name="Wang W."/>
            <person name="Fu W."/>
            <person name="Wang T."/>
            <person name="Wang B."/>
            <person name="Zhang J."/>
            <person name="Peng Z."/>
            <person name="Li Y."/>
            <person name="Li N."/>
            <person name="Wang J."/>
            <person name="Chen M."/>
            <person name="He Y."/>
            <person name="Tan F."/>
            <person name="Song X."/>
            <person name="Zheng Q."/>
            <person name="Huang R."/>
            <person name="Yang H."/>
            <person name="Du X."/>
            <person name="Chen L."/>
            <person name="Yang M."/>
            <person name="Gaffney P.M."/>
            <person name="Wang S."/>
            <person name="Luo L."/>
            <person name="She Z."/>
            <person name="Ming Y."/>
            <person name="Huang W."/>
            <person name="Zhang S."/>
            <person name="Huang B."/>
            <person name="Zhang Y."/>
            <person name="Qu T."/>
            <person name="Ni P."/>
            <person name="Miao G."/>
            <person name="Wang J."/>
            <person name="Wang Q."/>
            <person name="Steinberg C.E."/>
            <person name="Wang H."/>
            <person name="Li N."/>
            <person name="Qian L."/>
            <person name="Zhang G."/>
            <person name="Li Y."/>
            <person name="Yang H."/>
            <person name="Liu X."/>
            <person name="Wang J."/>
            <person name="Yin Y."/>
            <person name="Wang J."/>
        </authorList>
    </citation>
    <scope>NUCLEOTIDE SEQUENCE [LARGE SCALE GENOMIC DNA]</scope>
    <source>
        <strain evidence="1">05x7-T-G4-1.051#20</strain>
    </source>
</reference>
<evidence type="ECO:0000313" key="1">
    <source>
        <dbReference type="EMBL" id="EKC33838.1"/>
    </source>
</evidence>
<proteinExistence type="predicted"/>